<feature type="transmembrane region" description="Helical" evidence="1">
    <location>
        <begin position="63"/>
        <end position="82"/>
    </location>
</feature>
<feature type="transmembrane region" description="Helical" evidence="1">
    <location>
        <begin position="283"/>
        <end position="304"/>
    </location>
</feature>
<dbReference type="EMBL" id="BNCK01000004">
    <property type="protein sequence ID" value="GHF91926.1"/>
    <property type="molecule type" value="Genomic_DNA"/>
</dbReference>
<feature type="transmembrane region" description="Helical" evidence="1">
    <location>
        <begin position="343"/>
        <end position="365"/>
    </location>
</feature>
<protein>
    <submittedName>
        <fullName evidence="2">Heme transporter CcmB</fullName>
    </submittedName>
</protein>
<dbReference type="InterPro" id="IPR010266">
    <property type="entry name" value="NnrS"/>
</dbReference>
<dbReference type="RefSeq" id="WP_189769905.1">
    <property type="nucleotide sequence ID" value="NZ_BNCK01000004.1"/>
</dbReference>
<feature type="transmembrane region" description="Helical" evidence="1">
    <location>
        <begin position="245"/>
        <end position="262"/>
    </location>
</feature>
<gene>
    <name evidence="2" type="ORF">GCM10017161_19860</name>
</gene>
<organism evidence="2 3">
    <name type="scientific">Thalassotalea marina</name>
    <dbReference type="NCBI Taxonomy" id="1673741"/>
    <lineage>
        <taxon>Bacteria</taxon>
        <taxon>Pseudomonadati</taxon>
        <taxon>Pseudomonadota</taxon>
        <taxon>Gammaproteobacteria</taxon>
        <taxon>Alteromonadales</taxon>
        <taxon>Colwelliaceae</taxon>
        <taxon>Thalassotalea</taxon>
    </lineage>
</organism>
<feature type="transmembrane region" description="Helical" evidence="1">
    <location>
        <begin position="148"/>
        <end position="169"/>
    </location>
</feature>
<keyword evidence="1" id="KW-1133">Transmembrane helix</keyword>
<keyword evidence="3" id="KW-1185">Reference proteome</keyword>
<proteinExistence type="predicted"/>
<evidence type="ECO:0000256" key="1">
    <source>
        <dbReference type="SAM" id="Phobius"/>
    </source>
</evidence>
<reference evidence="2" key="2">
    <citation type="submission" date="2020-09" db="EMBL/GenBank/DDBJ databases">
        <authorList>
            <person name="Sun Q."/>
            <person name="Kim S."/>
        </authorList>
    </citation>
    <scope>NUCLEOTIDE SEQUENCE</scope>
    <source>
        <strain evidence="2">KCTC 42731</strain>
    </source>
</reference>
<evidence type="ECO:0000313" key="3">
    <source>
        <dbReference type="Proteomes" id="UP000623842"/>
    </source>
</evidence>
<keyword evidence="1" id="KW-0812">Transmembrane</keyword>
<dbReference type="Proteomes" id="UP000623842">
    <property type="component" value="Unassembled WGS sequence"/>
</dbReference>
<accession>A0A919BJH1</accession>
<dbReference type="AlphaFoldDB" id="A0A919BJH1"/>
<feature type="transmembrane region" description="Helical" evidence="1">
    <location>
        <begin position="181"/>
        <end position="204"/>
    </location>
</feature>
<keyword evidence="1" id="KW-0472">Membrane</keyword>
<feature type="transmembrane region" description="Helical" evidence="1">
    <location>
        <begin position="21"/>
        <end position="43"/>
    </location>
</feature>
<feature type="transmembrane region" description="Helical" evidence="1">
    <location>
        <begin position="216"/>
        <end position="239"/>
    </location>
</feature>
<feature type="transmembrane region" description="Helical" evidence="1">
    <location>
        <begin position="371"/>
        <end position="392"/>
    </location>
</feature>
<name>A0A919BJH1_9GAMM</name>
<feature type="transmembrane region" description="Helical" evidence="1">
    <location>
        <begin position="117"/>
        <end position="136"/>
    </location>
</feature>
<comment type="caution">
    <text evidence="2">The sequence shown here is derived from an EMBL/GenBank/DDBJ whole genome shotgun (WGS) entry which is preliminary data.</text>
</comment>
<feature type="transmembrane region" description="Helical" evidence="1">
    <location>
        <begin position="94"/>
        <end position="111"/>
    </location>
</feature>
<reference evidence="2" key="1">
    <citation type="journal article" date="2014" name="Int. J. Syst. Evol. Microbiol.">
        <title>Complete genome sequence of Corynebacterium casei LMG S-19264T (=DSM 44701T), isolated from a smear-ripened cheese.</title>
        <authorList>
            <consortium name="US DOE Joint Genome Institute (JGI-PGF)"/>
            <person name="Walter F."/>
            <person name="Albersmeier A."/>
            <person name="Kalinowski J."/>
            <person name="Ruckert C."/>
        </authorList>
    </citation>
    <scope>NUCLEOTIDE SEQUENCE</scope>
    <source>
        <strain evidence="2">KCTC 42731</strain>
    </source>
</reference>
<feature type="transmembrane region" description="Helical" evidence="1">
    <location>
        <begin position="310"/>
        <end position="331"/>
    </location>
</feature>
<sequence>MLNITDVAQEQKIPAFFRLGFRPFFLSSVLFSILAITVWILFLTFHVDFTPFGGTFWWHAHEMLFGFVVPIVVGFLLTAVQTWTGIPGVRGTKLAILFLMWLLARILLLATPSFIPLLLITILDVAFLPLSAIMLASSILRVKQWRNLFFVPVLVLLAAMNILYHLQVIPLIDYANAMQHGSYGAIMLITLIMVVMGGRVIPFFTANATKIVKQPVIVPLEFVCLGSTWLIALVYVLGINQLSNSSYLIGFLSLIAGVSNLIRCARWHIGAALPTPLLWSLHLAYWFIPVSFILLSAHLLLGWFSFSNVLHGFTVGAMANLILAMISRVSLGHTGRILQVNAAIKWAFMLMALAACSRVFLVMIVPQYSILLWWISATLWCGAFGIFTWAYWPILTQPRVDGRPG</sequence>
<evidence type="ECO:0000313" key="2">
    <source>
        <dbReference type="EMBL" id="GHF91926.1"/>
    </source>
</evidence>
<dbReference type="Pfam" id="PF05940">
    <property type="entry name" value="NnrS"/>
    <property type="match status" value="1"/>
</dbReference>